<evidence type="ECO:0000313" key="1">
    <source>
        <dbReference type="EMBL" id="KKR79527.1"/>
    </source>
</evidence>
<gene>
    <name evidence="1" type="ORF">UU24_C0006G0021</name>
</gene>
<dbReference type="EMBL" id="LBZW01000006">
    <property type="protein sequence ID" value="KKR79527.1"/>
    <property type="molecule type" value="Genomic_DNA"/>
</dbReference>
<organism evidence="1 2">
    <name type="scientific">Candidatus Nomurabacteria bacterium GW2011_GWA2_40_9</name>
    <dbReference type="NCBI Taxonomy" id="1618734"/>
    <lineage>
        <taxon>Bacteria</taxon>
        <taxon>Candidatus Nomuraibacteriota</taxon>
    </lineage>
</organism>
<evidence type="ECO:0000313" key="2">
    <source>
        <dbReference type="Proteomes" id="UP000034749"/>
    </source>
</evidence>
<proteinExistence type="predicted"/>
<sequence>MNYEYHHKNTLENPCNYMYTPFYGDSFLKSYFRNRENSIAILQDRTHLKTIQIVDIIKKENIEALFYLLNGNTKDKTRKTLSQLLKNSQEWLKILEKKERVNTLEIFENLLIAILLGNKKSHKNICFYLNIFLKRYELSKHLFTHYNGSTFKKSGGDYTLLSSYVYFSLLLSLAYFRLKNIKYLNTTLKINDMLCSNLNNLQNHFDRSAFFISLILEIHLVKLLMVKKGLS</sequence>
<protein>
    <submittedName>
        <fullName evidence="1">Uncharacterized protein</fullName>
    </submittedName>
</protein>
<name>A0A0G0WVT1_9BACT</name>
<dbReference type="Proteomes" id="UP000034749">
    <property type="component" value="Unassembled WGS sequence"/>
</dbReference>
<dbReference type="AlphaFoldDB" id="A0A0G0WVT1"/>
<comment type="caution">
    <text evidence="1">The sequence shown here is derived from an EMBL/GenBank/DDBJ whole genome shotgun (WGS) entry which is preliminary data.</text>
</comment>
<accession>A0A0G0WVT1</accession>
<reference evidence="1 2" key="1">
    <citation type="journal article" date="2015" name="Nature">
        <title>rRNA introns, odd ribosomes, and small enigmatic genomes across a large radiation of phyla.</title>
        <authorList>
            <person name="Brown C.T."/>
            <person name="Hug L.A."/>
            <person name="Thomas B.C."/>
            <person name="Sharon I."/>
            <person name="Castelle C.J."/>
            <person name="Singh A."/>
            <person name="Wilkins M.J."/>
            <person name="Williams K.H."/>
            <person name="Banfield J.F."/>
        </authorList>
    </citation>
    <scope>NUCLEOTIDE SEQUENCE [LARGE SCALE GENOMIC DNA]</scope>
</reference>